<comment type="subcellular location">
    <subcellularLocation>
        <location evidence="1">Secreted</location>
    </subcellularLocation>
</comment>
<feature type="non-terminal residue" evidence="7">
    <location>
        <position position="1"/>
    </location>
</feature>
<evidence type="ECO:0000259" key="6">
    <source>
        <dbReference type="Pfam" id="PF00151"/>
    </source>
</evidence>
<dbReference type="PRINTS" id="PR00821">
    <property type="entry name" value="TAGLIPASE"/>
</dbReference>
<dbReference type="CDD" id="cd00707">
    <property type="entry name" value="Pancreat_lipase_like"/>
    <property type="match status" value="1"/>
</dbReference>
<sequence>RNMMWSTVVFVLALAAVSALPTDVLRKPDPGPRYQYVEAGDGSLHLADLWVKVSDVQEAARFNPDSQNVYHLFTRLNPIVSQPLLLGSDGLLGMTNYDARRRTIIIIHGWLDSATANVNSVLVPAFLAAEDVNVIVVDWSAGAGTINYAAAVSNTVTSGESVARFINWLNQATNTSPMSYHLVGHSLGGHQVGIIGRNVNGQIAYITALDPAFPLWIAHDHKFREDDGLYTEIIHTNAGLLGYIGTLGHVDFYPNGGINMPGCDTQECDHERSFHYLAESLISGGFTGRRCATYAGAMSNNCILWGTLNMGGLVPKIGSSGIYRMETNASPPFSRG</sequence>
<keyword evidence="5" id="KW-0732">Signal</keyword>
<dbReference type="InterPro" id="IPR033906">
    <property type="entry name" value="Lipase_N"/>
</dbReference>
<dbReference type="GO" id="GO:0005615">
    <property type="term" value="C:extracellular space"/>
    <property type="evidence" value="ECO:0007669"/>
    <property type="project" value="TreeGrafter"/>
</dbReference>
<feature type="signal peptide" evidence="5">
    <location>
        <begin position="1"/>
        <end position="19"/>
    </location>
</feature>
<dbReference type="SUPFAM" id="SSF53474">
    <property type="entry name" value="alpha/beta-Hydrolases"/>
    <property type="match status" value="1"/>
</dbReference>
<evidence type="ECO:0000256" key="1">
    <source>
        <dbReference type="ARBA" id="ARBA00004613"/>
    </source>
</evidence>
<reference evidence="7" key="1">
    <citation type="submission" date="2015-09" db="EMBL/GenBank/DDBJ databases">
        <title>De novo assembly of Pectinophora gossypiella (Pink Bollworm) gut transcriptome.</title>
        <authorList>
            <person name="Tassone E.E."/>
        </authorList>
    </citation>
    <scope>NUCLEOTIDE SEQUENCE</scope>
</reference>
<protein>
    <recommendedName>
        <fullName evidence="6">Lipase domain-containing protein</fullName>
    </recommendedName>
</protein>
<evidence type="ECO:0000256" key="5">
    <source>
        <dbReference type="SAM" id="SignalP"/>
    </source>
</evidence>
<gene>
    <name evidence="7" type="ORF">g.12223</name>
</gene>
<dbReference type="GO" id="GO:0016042">
    <property type="term" value="P:lipid catabolic process"/>
    <property type="evidence" value="ECO:0007669"/>
    <property type="project" value="TreeGrafter"/>
</dbReference>
<dbReference type="OrthoDB" id="199913at2759"/>
<evidence type="ECO:0000256" key="3">
    <source>
        <dbReference type="ARBA" id="ARBA00022525"/>
    </source>
</evidence>
<name>A0A1E1WHW3_PECGO</name>
<dbReference type="Pfam" id="PF00151">
    <property type="entry name" value="Lipase"/>
    <property type="match status" value="1"/>
</dbReference>
<dbReference type="GO" id="GO:0017171">
    <property type="term" value="F:serine hydrolase activity"/>
    <property type="evidence" value="ECO:0007669"/>
    <property type="project" value="TreeGrafter"/>
</dbReference>
<dbReference type="AlphaFoldDB" id="A0A1E1WHW3"/>
<evidence type="ECO:0000313" key="7">
    <source>
        <dbReference type="EMBL" id="JAT86572.1"/>
    </source>
</evidence>
<feature type="domain" description="Lipase" evidence="6">
    <location>
        <begin position="56"/>
        <end position="303"/>
    </location>
</feature>
<accession>A0A1E1WHW3</accession>
<dbReference type="EMBL" id="GDQN01004482">
    <property type="protein sequence ID" value="JAT86572.1"/>
    <property type="molecule type" value="Transcribed_RNA"/>
</dbReference>
<evidence type="ECO:0000256" key="2">
    <source>
        <dbReference type="ARBA" id="ARBA00010701"/>
    </source>
</evidence>
<dbReference type="GO" id="GO:0016298">
    <property type="term" value="F:lipase activity"/>
    <property type="evidence" value="ECO:0007669"/>
    <property type="project" value="InterPro"/>
</dbReference>
<comment type="similarity">
    <text evidence="2 4">Belongs to the AB hydrolase superfamily. Lipase family.</text>
</comment>
<dbReference type="PANTHER" id="PTHR11610:SF173">
    <property type="entry name" value="LIPASE DOMAIN-CONTAINING PROTEIN-RELATED"/>
    <property type="match status" value="1"/>
</dbReference>
<proteinExistence type="inferred from homology"/>
<dbReference type="Gene3D" id="3.40.50.1820">
    <property type="entry name" value="alpha/beta hydrolase"/>
    <property type="match status" value="1"/>
</dbReference>
<evidence type="ECO:0000256" key="4">
    <source>
        <dbReference type="RuleBase" id="RU004262"/>
    </source>
</evidence>
<dbReference type="InterPro" id="IPR013818">
    <property type="entry name" value="Lipase"/>
</dbReference>
<feature type="chain" id="PRO_5009115408" description="Lipase domain-containing protein" evidence="5">
    <location>
        <begin position="20"/>
        <end position="336"/>
    </location>
</feature>
<organism evidence="7">
    <name type="scientific">Pectinophora gossypiella</name>
    <name type="common">Cotton pink bollworm</name>
    <name type="synonym">Depressaria gossypiella</name>
    <dbReference type="NCBI Taxonomy" id="13191"/>
    <lineage>
        <taxon>Eukaryota</taxon>
        <taxon>Metazoa</taxon>
        <taxon>Ecdysozoa</taxon>
        <taxon>Arthropoda</taxon>
        <taxon>Hexapoda</taxon>
        <taxon>Insecta</taxon>
        <taxon>Pterygota</taxon>
        <taxon>Neoptera</taxon>
        <taxon>Endopterygota</taxon>
        <taxon>Lepidoptera</taxon>
        <taxon>Glossata</taxon>
        <taxon>Ditrysia</taxon>
        <taxon>Gelechioidea</taxon>
        <taxon>Gelechiidae</taxon>
        <taxon>Apatetrinae</taxon>
        <taxon>Pectinophora</taxon>
    </lineage>
</organism>
<keyword evidence="3" id="KW-0964">Secreted</keyword>
<dbReference type="InterPro" id="IPR029058">
    <property type="entry name" value="AB_hydrolase_fold"/>
</dbReference>
<dbReference type="InterPro" id="IPR000734">
    <property type="entry name" value="TAG_lipase"/>
</dbReference>
<dbReference type="PANTHER" id="PTHR11610">
    <property type="entry name" value="LIPASE"/>
    <property type="match status" value="1"/>
</dbReference>